<dbReference type="NCBIfam" id="NF040570">
    <property type="entry name" value="guided_TnpB"/>
    <property type="match status" value="1"/>
</dbReference>
<keyword evidence="1" id="KW-0238">DNA-binding</keyword>
<dbReference type="NCBIfam" id="TIGR01766">
    <property type="entry name" value="IS200/IS605 family accessory protein TnpB-like domain"/>
    <property type="match status" value="1"/>
</dbReference>
<organism evidence="4 5">
    <name type="scientific">Halorubrum ezzemoulense</name>
    <name type="common">Halorubrum chaoviator</name>
    <dbReference type="NCBI Taxonomy" id="337243"/>
    <lineage>
        <taxon>Archaea</taxon>
        <taxon>Methanobacteriati</taxon>
        <taxon>Methanobacteriota</taxon>
        <taxon>Stenosarchaea group</taxon>
        <taxon>Halobacteria</taxon>
        <taxon>Halobacteriales</taxon>
        <taxon>Haloferacaceae</taxon>
        <taxon>Halorubrum</taxon>
    </lineage>
</organism>
<dbReference type="PANTHER" id="PTHR30405:SF26">
    <property type="entry name" value="TRANSPOSASE, PROBABLY IS605-TNPB FAMILY"/>
    <property type="match status" value="1"/>
</dbReference>
<feature type="domain" description="Cas12f1-like TNB" evidence="3">
    <location>
        <begin position="111"/>
        <end position="178"/>
    </location>
</feature>
<name>A0ABT4Z7B3_HALEZ</name>
<dbReference type="PANTHER" id="PTHR30405">
    <property type="entry name" value="TRANSPOSASE"/>
    <property type="match status" value="1"/>
</dbReference>
<keyword evidence="5" id="KW-1185">Reference proteome</keyword>
<protein>
    <submittedName>
        <fullName evidence="4">Transposase</fullName>
    </submittedName>
</protein>
<evidence type="ECO:0000259" key="3">
    <source>
        <dbReference type="Pfam" id="PF07282"/>
    </source>
</evidence>
<accession>A0ABT4Z7B3</accession>
<reference evidence="4 5" key="1">
    <citation type="submission" date="2023-01" db="EMBL/GenBank/DDBJ databases">
        <title>Halorubrum ezzemoulense from Santa Pola, Spain.</title>
        <authorList>
            <person name="Feng Y."/>
            <person name="Louyakis A.S."/>
            <person name="Gogarten J.P."/>
        </authorList>
    </citation>
    <scope>NUCLEOTIDE SEQUENCE [LARGE SCALE GENOMIC DNA]</scope>
    <source>
        <strain evidence="4 5">AMM015</strain>
    </source>
</reference>
<dbReference type="RefSeq" id="WP_271943977.1">
    <property type="nucleotide sequence ID" value="NZ_JAQLUH010000010.1"/>
</dbReference>
<feature type="non-terminal residue" evidence="4">
    <location>
        <position position="1"/>
    </location>
</feature>
<dbReference type="InterPro" id="IPR051399">
    <property type="entry name" value="RNA-guided_DNA_endo/Transpos"/>
</dbReference>
<evidence type="ECO:0000313" key="4">
    <source>
        <dbReference type="EMBL" id="MDB2293847.1"/>
    </source>
</evidence>
<dbReference type="Proteomes" id="UP001210528">
    <property type="component" value="Unassembled WGS sequence"/>
</dbReference>
<proteinExistence type="predicted"/>
<dbReference type="InterPro" id="IPR010095">
    <property type="entry name" value="Cas12f1-like_TNB"/>
</dbReference>
<dbReference type="EMBL" id="JAQLUK010000033">
    <property type="protein sequence ID" value="MDB2293847.1"/>
    <property type="molecule type" value="Genomic_DNA"/>
</dbReference>
<feature type="region of interest" description="Disordered" evidence="2">
    <location>
        <begin position="185"/>
        <end position="223"/>
    </location>
</feature>
<dbReference type="Pfam" id="PF07282">
    <property type="entry name" value="Cas12f1-like_TNB"/>
    <property type="match status" value="1"/>
</dbReference>
<evidence type="ECO:0000256" key="2">
    <source>
        <dbReference type="SAM" id="MobiDB-lite"/>
    </source>
</evidence>
<gene>
    <name evidence="4" type="ORF">PM085_16480</name>
</gene>
<comment type="caution">
    <text evidence="4">The sequence shown here is derived from an EMBL/GenBank/DDBJ whole genome shotgun (WGS) entry which is preliminary data.</text>
</comment>
<sequence length="223" mass="25420">DQTVLGIDLGVNSLAVSSTGTFWQGDDYDHWCREFEKRRGEIQQRGTQAAHKALLRLGKREEAWRKQYIHTIANELVSEAVEHDCDVIAFEDLSDIRERLPHAKWHHVWAFRRLFEYVSYKAPEQGVSVEQVEPTHTSQRCSRTDCGFTHDGNRQGEHFECQKCGYELNADYNAAKNIGVRYARKRQHKLRSSPKSESGDAPVDVRVTGGTLNGESHQPLAGD</sequence>
<evidence type="ECO:0000256" key="1">
    <source>
        <dbReference type="ARBA" id="ARBA00023125"/>
    </source>
</evidence>
<evidence type="ECO:0000313" key="5">
    <source>
        <dbReference type="Proteomes" id="UP001210528"/>
    </source>
</evidence>